<dbReference type="InterPro" id="IPR036533">
    <property type="entry name" value="BAG_dom_sf"/>
</dbReference>
<dbReference type="STRING" id="101127.A0A1X2GPM8"/>
<dbReference type="GO" id="GO:0051087">
    <property type="term" value="F:protein-folding chaperone binding"/>
    <property type="evidence" value="ECO:0007669"/>
    <property type="project" value="InterPro"/>
</dbReference>
<feature type="region of interest" description="Disordered" evidence="2">
    <location>
        <begin position="1"/>
        <end position="38"/>
    </location>
</feature>
<sequence>MKKDDAPLSQYGVRPGSKLRLMTSKPNEQEKRPTQESVTLDELHRIQQKLTNTLMPEIDEYQHQVQTYNTTATKTEDAKQKLITRGLYFGEILMQILFDFDGVVCHAGFDQSRQLRKQGVKTSQDLLEKVDRIRDSIA</sequence>
<dbReference type="Gene3D" id="1.20.58.120">
    <property type="entry name" value="BAG domain"/>
    <property type="match status" value="1"/>
</dbReference>
<keyword evidence="5" id="KW-1185">Reference proteome</keyword>
<dbReference type="InterPro" id="IPR039773">
    <property type="entry name" value="BAG_chaperone_regulator"/>
</dbReference>
<reference evidence="4 5" key="1">
    <citation type="submission" date="2016-07" db="EMBL/GenBank/DDBJ databases">
        <title>Pervasive Adenine N6-methylation of Active Genes in Fungi.</title>
        <authorList>
            <consortium name="DOE Joint Genome Institute"/>
            <person name="Mondo S.J."/>
            <person name="Dannebaum R.O."/>
            <person name="Kuo R.C."/>
            <person name="Labutti K."/>
            <person name="Haridas S."/>
            <person name="Kuo A."/>
            <person name="Salamov A."/>
            <person name="Ahrendt S.R."/>
            <person name="Lipzen A."/>
            <person name="Sullivan W."/>
            <person name="Andreopoulos W.B."/>
            <person name="Clum A."/>
            <person name="Lindquist E."/>
            <person name="Daum C."/>
            <person name="Ramamoorthy G.K."/>
            <person name="Gryganskyi A."/>
            <person name="Culley D."/>
            <person name="Magnuson J.K."/>
            <person name="James T.Y."/>
            <person name="O'Malley M.A."/>
            <person name="Stajich J.E."/>
            <person name="Spatafora J.W."/>
            <person name="Visel A."/>
            <person name="Grigoriev I.V."/>
        </authorList>
    </citation>
    <scope>NUCLEOTIDE SEQUENCE [LARGE SCALE GENOMIC DNA]</scope>
    <source>
        <strain evidence="4 5">NRRL 3301</strain>
    </source>
</reference>
<dbReference type="GO" id="GO:0050821">
    <property type="term" value="P:protein stabilization"/>
    <property type="evidence" value="ECO:0007669"/>
    <property type="project" value="TreeGrafter"/>
</dbReference>
<dbReference type="InterPro" id="IPR003103">
    <property type="entry name" value="BAG_domain"/>
</dbReference>
<protein>
    <recommendedName>
        <fullName evidence="3">BAG domain-containing protein</fullName>
    </recommendedName>
</protein>
<evidence type="ECO:0000256" key="1">
    <source>
        <dbReference type="ARBA" id="ARBA00023186"/>
    </source>
</evidence>
<comment type="caution">
    <text evidence="4">The sequence shown here is derived from an EMBL/GenBank/DDBJ whole genome shotgun (WGS) entry which is preliminary data.</text>
</comment>
<gene>
    <name evidence="4" type="ORF">DM01DRAFT_1333324</name>
</gene>
<dbReference type="GO" id="GO:0005829">
    <property type="term" value="C:cytosol"/>
    <property type="evidence" value="ECO:0007669"/>
    <property type="project" value="TreeGrafter"/>
</dbReference>
<dbReference type="PANTHER" id="PTHR12329">
    <property type="entry name" value="BCL2-ASSOCIATED ATHANOGENE"/>
    <property type="match status" value="1"/>
</dbReference>
<dbReference type="GO" id="GO:0000774">
    <property type="term" value="F:adenyl-nucleotide exchange factor activity"/>
    <property type="evidence" value="ECO:0007669"/>
    <property type="project" value="TreeGrafter"/>
</dbReference>
<dbReference type="SUPFAM" id="SSF63491">
    <property type="entry name" value="BAG domain"/>
    <property type="match status" value="1"/>
</dbReference>
<dbReference type="GO" id="GO:0016020">
    <property type="term" value="C:membrane"/>
    <property type="evidence" value="ECO:0007669"/>
    <property type="project" value="TreeGrafter"/>
</dbReference>
<feature type="domain" description="BAG" evidence="3">
    <location>
        <begin position="59"/>
        <end position="132"/>
    </location>
</feature>
<dbReference type="OrthoDB" id="417450at2759"/>
<proteinExistence type="predicted"/>
<dbReference type="PANTHER" id="PTHR12329:SF16">
    <property type="entry name" value="BAG FAMILY MOLECULAR CHAPERONE REGULATOR 1"/>
    <property type="match status" value="1"/>
</dbReference>
<dbReference type="Proteomes" id="UP000242146">
    <property type="component" value="Unassembled WGS sequence"/>
</dbReference>
<accession>A0A1X2GPM8</accession>
<organism evidence="4 5">
    <name type="scientific">Hesseltinella vesiculosa</name>
    <dbReference type="NCBI Taxonomy" id="101127"/>
    <lineage>
        <taxon>Eukaryota</taxon>
        <taxon>Fungi</taxon>
        <taxon>Fungi incertae sedis</taxon>
        <taxon>Mucoromycota</taxon>
        <taxon>Mucoromycotina</taxon>
        <taxon>Mucoromycetes</taxon>
        <taxon>Mucorales</taxon>
        <taxon>Cunninghamellaceae</taxon>
        <taxon>Hesseltinella</taxon>
    </lineage>
</organism>
<dbReference type="AlphaFoldDB" id="A0A1X2GPM8"/>
<dbReference type="Pfam" id="PF02179">
    <property type="entry name" value="BAG"/>
    <property type="match status" value="1"/>
</dbReference>
<evidence type="ECO:0000256" key="2">
    <source>
        <dbReference type="SAM" id="MobiDB-lite"/>
    </source>
</evidence>
<keyword evidence="1" id="KW-0143">Chaperone</keyword>
<evidence type="ECO:0000259" key="3">
    <source>
        <dbReference type="Pfam" id="PF02179"/>
    </source>
</evidence>
<evidence type="ECO:0000313" key="5">
    <source>
        <dbReference type="Proteomes" id="UP000242146"/>
    </source>
</evidence>
<name>A0A1X2GPM8_9FUNG</name>
<evidence type="ECO:0000313" key="4">
    <source>
        <dbReference type="EMBL" id="ORX58706.1"/>
    </source>
</evidence>
<dbReference type="EMBL" id="MCGT01000006">
    <property type="protein sequence ID" value="ORX58706.1"/>
    <property type="molecule type" value="Genomic_DNA"/>
</dbReference>
<dbReference type="GO" id="GO:0005634">
    <property type="term" value="C:nucleus"/>
    <property type="evidence" value="ECO:0007669"/>
    <property type="project" value="TreeGrafter"/>
</dbReference>